<evidence type="ECO:0000256" key="2">
    <source>
        <dbReference type="SAM" id="MobiDB-lite"/>
    </source>
</evidence>
<feature type="coiled-coil region" evidence="1">
    <location>
        <begin position="55"/>
        <end position="82"/>
    </location>
</feature>
<gene>
    <name evidence="3" type="ORF">TCLT_LOCUS197</name>
</gene>
<evidence type="ECO:0000313" key="5">
    <source>
        <dbReference type="WBParaSite" id="TCLT_0000019601-mRNA-1"/>
    </source>
</evidence>
<dbReference type="EMBL" id="UYYF01000012">
    <property type="protein sequence ID" value="VDM95068.1"/>
    <property type="molecule type" value="Genomic_DNA"/>
</dbReference>
<evidence type="ECO:0000313" key="4">
    <source>
        <dbReference type="Proteomes" id="UP000276776"/>
    </source>
</evidence>
<dbReference type="Proteomes" id="UP000276776">
    <property type="component" value="Unassembled WGS sequence"/>
</dbReference>
<evidence type="ECO:0000313" key="3">
    <source>
        <dbReference type="EMBL" id="VDM95068.1"/>
    </source>
</evidence>
<sequence length="161" mass="18932">MGSLQSREDSNSSDHPPKVLRIERTEVPEEYRTVGVSHDVVDQVLNSKLSENEVVSTLKKQLAEEKEENKKLREQINQFPELLENLTIAEIEARKNAFDETLGRIEKHYFSYHPENDCKAYEIVSCHYPRYFFLNFFHYKCASDFREKVLKQVSCVTLNEE</sequence>
<proteinExistence type="predicted"/>
<keyword evidence="1" id="KW-0175">Coiled coil</keyword>
<reference evidence="3 4" key="2">
    <citation type="submission" date="2018-11" db="EMBL/GenBank/DDBJ databases">
        <authorList>
            <consortium name="Pathogen Informatics"/>
        </authorList>
    </citation>
    <scope>NUCLEOTIDE SEQUENCE [LARGE SCALE GENOMIC DNA]</scope>
</reference>
<protein>
    <submittedName>
        <fullName evidence="3 5">Uncharacterized protein</fullName>
    </submittedName>
</protein>
<reference evidence="5" key="1">
    <citation type="submission" date="2017-02" db="UniProtKB">
        <authorList>
            <consortium name="WormBaseParasite"/>
        </authorList>
    </citation>
    <scope>IDENTIFICATION</scope>
</reference>
<name>A0A0N5CJI9_THECL</name>
<keyword evidence="4" id="KW-1185">Reference proteome</keyword>
<dbReference type="AlphaFoldDB" id="A0A0N5CJI9"/>
<organism evidence="5">
    <name type="scientific">Thelazia callipaeda</name>
    <name type="common">Oriental eyeworm</name>
    <name type="synonym">Parasitic nematode</name>
    <dbReference type="NCBI Taxonomy" id="103827"/>
    <lineage>
        <taxon>Eukaryota</taxon>
        <taxon>Metazoa</taxon>
        <taxon>Ecdysozoa</taxon>
        <taxon>Nematoda</taxon>
        <taxon>Chromadorea</taxon>
        <taxon>Rhabditida</taxon>
        <taxon>Spirurina</taxon>
        <taxon>Spiruromorpha</taxon>
        <taxon>Thelazioidea</taxon>
        <taxon>Thelaziidae</taxon>
        <taxon>Thelazia</taxon>
    </lineage>
</organism>
<feature type="region of interest" description="Disordered" evidence="2">
    <location>
        <begin position="1"/>
        <end position="21"/>
    </location>
</feature>
<dbReference type="OrthoDB" id="70030at2759"/>
<dbReference type="WBParaSite" id="TCLT_0000019601-mRNA-1">
    <property type="protein sequence ID" value="TCLT_0000019601-mRNA-1"/>
    <property type="gene ID" value="TCLT_0000019601"/>
</dbReference>
<evidence type="ECO:0000256" key="1">
    <source>
        <dbReference type="SAM" id="Coils"/>
    </source>
</evidence>
<accession>A0A0N5CJI9</accession>
<dbReference type="STRING" id="103827.A0A0N5CJI9"/>